<protein>
    <submittedName>
        <fullName evidence="2">GNAT family N-acetyltransferase</fullName>
    </submittedName>
</protein>
<dbReference type="InterPro" id="IPR016181">
    <property type="entry name" value="Acyl_CoA_acyltransferase"/>
</dbReference>
<dbReference type="Pfam" id="PF00583">
    <property type="entry name" value="Acetyltransf_1"/>
    <property type="match status" value="1"/>
</dbReference>
<organism evidence="2 3">
    <name type="scientific">Candidatus Limosilactobacillus merdigallinarum</name>
    <dbReference type="NCBI Taxonomy" id="2838652"/>
    <lineage>
        <taxon>Bacteria</taxon>
        <taxon>Bacillati</taxon>
        <taxon>Bacillota</taxon>
        <taxon>Bacilli</taxon>
        <taxon>Lactobacillales</taxon>
        <taxon>Lactobacillaceae</taxon>
        <taxon>Limosilactobacillus</taxon>
    </lineage>
</organism>
<reference evidence="2" key="1">
    <citation type="journal article" date="2021" name="PeerJ">
        <title>Extensive microbial diversity within the chicken gut microbiome revealed by metagenomics and culture.</title>
        <authorList>
            <person name="Gilroy R."/>
            <person name="Ravi A."/>
            <person name="Getino M."/>
            <person name="Pursley I."/>
            <person name="Horton D.L."/>
            <person name="Alikhan N.F."/>
            <person name="Baker D."/>
            <person name="Gharbi K."/>
            <person name="Hall N."/>
            <person name="Watson M."/>
            <person name="Adriaenssens E.M."/>
            <person name="Foster-Nyarko E."/>
            <person name="Jarju S."/>
            <person name="Secka A."/>
            <person name="Antonio M."/>
            <person name="Oren A."/>
            <person name="Chaudhuri R.R."/>
            <person name="La Ragione R."/>
            <person name="Hildebrand F."/>
            <person name="Pallen M.J."/>
        </authorList>
    </citation>
    <scope>NUCLEOTIDE SEQUENCE</scope>
    <source>
        <strain evidence="2">ChiSxjej3B15-572</strain>
    </source>
</reference>
<evidence type="ECO:0000313" key="3">
    <source>
        <dbReference type="Proteomes" id="UP000824231"/>
    </source>
</evidence>
<feature type="domain" description="N-acetyltransferase" evidence="1">
    <location>
        <begin position="5"/>
        <end position="173"/>
    </location>
</feature>
<accession>A0A9D1VHF2</accession>
<dbReference type="InterPro" id="IPR000182">
    <property type="entry name" value="GNAT_dom"/>
</dbReference>
<gene>
    <name evidence="2" type="ORF">H9856_03620</name>
</gene>
<dbReference type="SUPFAM" id="SSF55729">
    <property type="entry name" value="Acyl-CoA N-acyltransferases (Nat)"/>
    <property type="match status" value="1"/>
</dbReference>
<dbReference type="GO" id="GO:0016747">
    <property type="term" value="F:acyltransferase activity, transferring groups other than amino-acyl groups"/>
    <property type="evidence" value="ECO:0007669"/>
    <property type="project" value="InterPro"/>
</dbReference>
<dbReference type="PROSITE" id="PS51186">
    <property type="entry name" value="GNAT"/>
    <property type="match status" value="1"/>
</dbReference>
<dbReference type="Gene3D" id="3.40.630.30">
    <property type="match status" value="1"/>
</dbReference>
<sequence length="174" mass="19809">MGEAIYMRKATLDDLDAVWEIIQNAKKLLKEDGSEQWQSGYPSRLSMEQDIEANSCYLLMYGDKIVGTGTLMLQGDTHYAYIVDGKWNRPGHPFATINRIAITSGYRGKHFANYIMSTLISIAYGHGVRNIRISTHELNKRVHNLVLNFGFVQRGKVYTGPTDKDIRNAYELNM</sequence>
<evidence type="ECO:0000259" key="1">
    <source>
        <dbReference type="PROSITE" id="PS51186"/>
    </source>
</evidence>
<dbReference type="EMBL" id="DXFH01000012">
    <property type="protein sequence ID" value="HIX35477.1"/>
    <property type="molecule type" value="Genomic_DNA"/>
</dbReference>
<reference evidence="2" key="2">
    <citation type="submission" date="2021-04" db="EMBL/GenBank/DDBJ databases">
        <authorList>
            <person name="Gilroy R."/>
        </authorList>
    </citation>
    <scope>NUCLEOTIDE SEQUENCE</scope>
    <source>
        <strain evidence="2">ChiSxjej3B15-572</strain>
    </source>
</reference>
<name>A0A9D1VHF2_9LACO</name>
<comment type="caution">
    <text evidence="2">The sequence shown here is derived from an EMBL/GenBank/DDBJ whole genome shotgun (WGS) entry which is preliminary data.</text>
</comment>
<dbReference type="Proteomes" id="UP000824231">
    <property type="component" value="Unassembled WGS sequence"/>
</dbReference>
<evidence type="ECO:0000313" key="2">
    <source>
        <dbReference type="EMBL" id="HIX35477.1"/>
    </source>
</evidence>
<dbReference type="AlphaFoldDB" id="A0A9D1VHF2"/>
<proteinExistence type="predicted"/>